<gene>
    <name evidence="1" type="ORF">CPAR01_04015</name>
</gene>
<accession>A0ABQ9SWB6</accession>
<comment type="caution">
    <text evidence="1">The sequence shown here is derived from an EMBL/GenBank/DDBJ whole genome shotgun (WGS) entry which is preliminary data.</text>
</comment>
<dbReference type="Proteomes" id="UP001241169">
    <property type="component" value="Unassembled WGS sequence"/>
</dbReference>
<organism evidence="1 2">
    <name type="scientific">Colletotrichum paranaense</name>
    <dbReference type="NCBI Taxonomy" id="1914294"/>
    <lineage>
        <taxon>Eukaryota</taxon>
        <taxon>Fungi</taxon>
        <taxon>Dikarya</taxon>
        <taxon>Ascomycota</taxon>
        <taxon>Pezizomycotina</taxon>
        <taxon>Sordariomycetes</taxon>
        <taxon>Hypocreomycetidae</taxon>
        <taxon>Glomerellales</taxon>
        <taxon>Glomerellaceae</taxon>
        <taxon>Colletotrichum</taxon>
        <taxon>Colletotrichum acutatum species complex</taxon>
    </lineage>
</organism>
<sequence length="38" mass="4328">MGEKKGRIWVSNSQSSKFIDAVRRQVSVSRHDHLGVEC</sequence>
<keyword evidence="2" id="KW-1185">Reference proteome</keyword>
<reference evidence="1 2" key="1">
    <citation type="submission" date="2016-10" db="EMBL/GenBank/DDBJ databases">
        <title>The genome sequence of Colletotrichum fioriniae PJ7.</title>
        <authorList>
            <person name="Baroncelli R."/>
        </authorList>
    </citation>
    <scope>NUCLEOTIDE SEQUENCE [LARGE SCALE GENOMIC DNA]</scope>
    <source>
        <strain evidence="1 2">IMI 384185</strain>
    </source>
</reference>
<evidence type="ECO:0000313" key="1">
    <source>
        <dbReference type="EMBL" id="KAK1543382.1"/>
    </source>
</evidence>
<protein>
    <submittedName>
        <fullName evidence="1">Uncharacterized protein</fullName>
    </submittedName>
</protein>
<evidence type="ECO:0000313" key="2">
    <source>
        <dbReference type="Proteomes" id="UP001241169"/>
    </source>
</evidence>
<dbReference type="RefSeq" id="XP_060352503.1">
    <property type="nucleotide sequence ID" value="XM_060488297.1"/>
</dbReference>
<dbReference type="GeneID" id="85372196"/>
<proteinExistence type="predicted"/>
<dbReference type="EMBL" id="MOPA01000003">
    <property type="protein sequence ID" value="KAK1543382.1"/>
    <property type="molecule type" value="Genomic_DNA"/>
</dbReference>
<name>A0ABQ9SWB6_9PEZI</name>